<reference evidence="1 2" key="1">
    <citation type="journal article" date="2024" name="G3 (Bethesda)">
        <title>Genome assembly of Hibiscus sabdariffa L. provides insights into metabolisms of medicinal natural products.</title>
        <authorList>
            <person name="Kim T."/>
        </authorList>
    </citation>
    <scope>NUCLEOTIDE SEQUENCE [LARGE SCALE GENOMIC DNA]</scope>
    <source>
        <strain evidence="1">TK-2024</strain>
        <tissue evidence="1">Old leaves</tissue>
    </source>
</reference>
<evidence type="ECO:0000313" key="2">
    <source>
        <dbReference type="Proteomes" id="UP001396334"/>
    </source>
</evidence>
<organism evidence="1 2">
    <name type="scientific">Hibiscus sabdariffa</name>
    <name type="common">roselle</name>
    <dbReference type="NCBI Taxonomy" id="183260"/>
    <lineage>
        <taxon>Eukaryota</taxon>
        <taxon>Viridiplantae</taxon>
        <taxon>Streptophyta</taxon>
        <taxon>Embryophyta</taxon>
        <taxon>Tracheophyta</taxon>
        <taxon>Spermatophyta</taxon>
        <taxon>Magnoliopsida</taxon>
        <taxon>eudicotyledons</taxon>
        <taxon>Gunneridae</taxon>
        <taxon>Pentapetalae</taxon>
        <taxon>rosids</taxon>
        <taxon>malvids</taxon>
        <taxon>Malvales</taxon>
        <taxon>Malvaceae</taxon>
        <taxon>Malvoideae</taxon>
        <taxon>Hibiscus</taxon>
    </lineage>
</organism>
<name>A0ABR2SHF5_9ROSI</name>
<sequence>MSKGFSQRLLLPPLRIINSLALLNQTLPSIKTTFTRDLIPSKNGATVRFPQEPTKYRKAHAPDTRKTHSSGLDSEVCLKPLIKGAHQKTLQSVCIQHLFP</sequence>
<accession>A0ABR2SHF5</accession>
<dbReference type="EMBL" id="JBBPBN010000015">
    <property type="protein sequence ID" value="KAK9024441.1"/>
    <property type="molecule type" value="Genomic_DNA"/>
</dbReference>
<protein>
    <submittedName>
        <fullName evidence="1">Uncharacterized protein</fullName>
    </submittedName>
</protein>
<dbReference type="Proteomes" id="UP001396334">
    <property type="component" value="Unassembled WGS sequence"/>
</dbReference>
<proteinExistence type="predicted"/>
<gene>
    <name evidence="1" type="ORF">V6N11_004603</name>
</gene>
<comment type="caution">
    <text evidence="1">The sequence shown here is derived from an EMBL/GenBank/DDBJ whole genome shotgun (WGS) entry which is preliminary data.</text>
</comment>
<keyword evidence="2" id="KW-1185">Reference proteome</keyword>
<evidence type="ECO:0000313" key="1">
    <source>
        <dbReference type="EMBL" id="KAK9024441.1"/>
    </source>
</evidence>